<evidence type="ECO:0000259" key="6">
    <source>
        <dbReference type="PROSITE" id="PS50075"/>
    </source>
</evidence>
<accession>A0AAD6MQV4</accession>
<dbReference type="EMBL" id="JAQJAN010000020">
    <property type="protein sequence ID" value="KAJ5703865.1"/>
    <property type="molecule type" value="Genomic_DNA"/>
</dbReference>
<dbReference type="GO" id="GO:0044550">
    <property type="term" value="P:secondary metabolite biosynthetic process"/>
    <property type="evidence" value="ECO:0007669"/>
    <property type="project" value="TreeGrafter"/>
</dbReference>
<comment type="caution">
    <text evidence="7">The sequence shown here is derived from an EMBL/GenBank/DDBJ whole genome shotgun (WGS) entry which is preliminary data.</text>
</comment>
<dbReference type="Gene3D" id="3.30.559.30">
    <property type="entry name" value="Nonribosomal peptide synthetase, condensation domain"/>
    <property type="match status" value="2"/>
</dbReference>
<organism evidence="7 8">
    <name type="scientific">Penicillium malachiteum</name>
    <dbReference type="NCBI Taxonomy" id="1324776"/>
    <lineage>
        <taxon>Eukaryota</taxon>
        <taxon>Fungi</taxon>
        <taxon>Dikarya</taxon>
        <taxon>Ascomycota</taxon>
        <taxon>Pezizomycotina</taxon>
        <taxon>Eurotiomycetes</taxon>
        <taxon>Eurotiomycetidae</taxon>
        <taxon>Eurotiales</taxon>
        <taxon>Aspergillaceae</taxon>
        <taxon>Penicillium</taxon>
    </lineage>
</organism>
<dbReference type="Gene3D" id="3.40.50.720">
    <property type="entry name" value="NAD(P)-binding Rossmann-like Domain"/>
    <property type="match status" value="1"/>
</dbReference>
<protein>
    <submittedName>
        <fullName evidence="7">HC-toxin synthetase</fullName>
    </submittedName>
</protein>
<dbReference type="InterPro" id="IPR000873">
    <property type="entry name" value="AMP-dep_synth/lig_dom"/>
</dbReference>
<dbReference type="GO" id="GO:0031177">
    <property type="term" value="F:phosphopantetheine binding"/>
    <property type="evidence" value="ECO:0007669"/>
    <property type="project" value="TreeGrafter"/>
</dbReference>
<dbReference type="SUPFAM" id="SSF47336">
    <property type="entry name" value="ACP-like"/>
    <property type="match status" value="2"/>
</dbReference>
<evidence type="ECO:0000256" key="1">
    <source>
        <dbReference type="ARBA" id="ARBA00022450"/>
    </source>
</evidence>
<dbReference type="SUPFAM" id="SSF51735">
    <property type="entry name" value="NAD(P)-binding Rossmann-fold domains"/>
    <property type="match status" value="1"/>
</dbReference>
<dbReference type="PROSITE" id="PS00012">
    <property type="entry name" value="PHOSPHOPANTETHEINE"/>
    <property type="match status" value="2"/>
</dbReference>
<dbReference type="GO" id="GO:0005737">
    <property type="term" value="C:cytoplasm"/>
    <property type="evidence" value="ECO:0007669"/>
    <property type="project" value="TreeGrafter"/>
</dbReference>
<feature type="domain" description="Carrier" evidence="6">
    <location>
        <begin position="1101"/>
        <end position="1176"/>
    </location>
</feature>
<dbReference type="InterPro" id="IPR001242">
    <property type="entry name" value="Condensation_dom"/>
</dbReference>
<evidence type="ECO:0000256" key="3">
    <source>
        <dbReference type="ARBA" id="ARBA00022598"/>
    </source>
</evidence>
<keyword evidence="8" id="KW-1185">Reference proteome</keyword>
<dbReference type="Gene3D" id="1.10.1200.10">
    <property type="entry name" value="ACP-like"/>
    <property type="match status" value="2"/>
</dbReference>
<dbReference type="Pfam" id="PF00501">
    <property type="entry name" value="AMP-binding"/>
    <property type="match status" value="2"/>
</dbReference>
<dbReference type="SUPFAM" id="SSF56801">
    <property type="entry name" value="Acetyl-CoA synthetase-like"/>
    <property type="match status" value="2"/>
</dbReference>
<dbReference type="SUPFAM" id="SSF52777">
    <property type="entry name" value="CoA-dependent acyltransferases"/>
    <property type="match status" value="4"/>
</dbReference>
<evidence type="ECO:0000313" key="8">
    <source>
        <dbReference type="Proteomes" id="UP001215712"/>
    </source>
</evidence>
<evidence type="ECO:0000313" key="7">
    <source>
        <dbReference type="EMBL" id="KAJ5703865.1"/>
    </source>
</evidence>
<dbReference type="PANTHER" id="PTHR45527:SF3">
    <property type="entry name" value="SIDEROPHORE SYNTHETASE (EUROFUNG)"/>
    <property type="match status" value="1"/>
</dbReference>
<evidence type="ECO:0000256" key="4">
    <source>
        <dbReference type="ARBA" id="ARBA00029454"/>
    </source>
</evidence>
<comment type="similarity">
    <text evidence="4">Belongs to the NRP synthetase family.</text>
</comment>
<dbReference type="InterPro" id="IPR010071">
    <property type="entry name" value="AA_adenyl_dom"/>
</dbReference>
<dbReference type="InterPro" id="IPR023213">
    <property type="entry name" value="CAT-like_dom_sf"/>
</dbReference>
<dbReference type="InterPro" id="IPR036736">
    <property type="entry name" value="ACP-like_sf"/>
</dbReference>
<dbReference type="PROSITE" id="PS00455">
    <property type="entry name" value="AMP_BINDING"/>
    <property type="match status" value="2"/>
</dbReference>
<dbReference type="PROSITE" id="PS50075">
    <property type="entry name" value="CARRIER"/>
    <property type="match status" value="2"/>
</dbReference>
<dbReference type="InterPro" id="IPR045851">
    <property type="entry name" value="AMP-bd_C_sf"/>
</dbReference>
<dbReference type="Proteomes" id="UP001215712">
    <property type="component" value="Unassembled WGS sequence"/>
</dbReference>
<proteinExistence type="inferred from homology"/>
<dbReference type="FunFam" id="3.40.50.12780:FF:000014">
    <property type="entry name" value="Nonribosomal peptide synthetase 1"/>
    <property type="match status" value="2"/>
</dbReference>
<dbReference type="Gene3D" id="3.40.50.12780">
    <property type="entry name" value="N-terminal domain of ligase-like"/>
    <property type="match status" value="2"/>
</dbReference>
<dbReference type="InterPro" id="IPR020845">
    <property type="entry name" value="AMP-binding_CS"/>
</dbReference>
<keyword evidence="2" id="KW-0597">Phosphoprotein</keyword>
<dbReference type="CDD" id="cd19545">
    <property type="entry name" value="FUM14_C_NRPS-like"/>
    <property type="match status" value="2"/>
</dbReference>
<gene>
    <name evidence="7" type="ORF">N7493_011003</name>
</gene>
<feature type="region of interest" description="Disordered" evidence="5">
    <location>
        <begin position="1179"/>
        <end position="1199"/>
    </location>
</feature>
<sequence length="2715" mass="299326">MNNEPYSTYNSVWLVESRQHPPTMSIPIDQPVGASFISAESALQRNLEQQASNIEVFPVQTDETTNPTHCYESHAPESGNIIAPFSLLDKTGLSPSEVIAQVAAECHVSEGMVEDVFPCTPLQEGMMSMTVKQPGKYVRRWVFCLASGIAMDRVSQTWDELVTQHSILRTRIVQISGGKMHQAVLAHQSDRPAASDQGIDQFIAKDDIQGFGLGTKLARFGLVTETGSDNRFFVLTIHHTIVDGVSISMLLKEIELRIQGSYENTPANDGTHVTFQSLVKYQMETESKAVRFWGNKLEGSDAAIFPKLPSLNYDPTANEIFEYRMTEIPRLQSKGIRLSTAVWAAWSILQASYTNSSDIVFGVPVTGRQRIPIPGIEKMMAPTVATIPLQLRVDWGTGLGTFLQDIQTKVTDLLPFSHVSLQNIRRMGSSGDQASRFQTILGVQHRKVVQPPDNTIFQYDSRRSARDLGIFNSNVLMIECQIDTNGLHLLISFDSLVIKRYEVSRIAQQLEHVLRQICVKDSEIRELRHIETLSTQDSRDIQNWNATCPVRVDRYVHDLIAEHVKDRPEASAICAWDGNLTYREFDSLSTQLAVHLMQFGVCRGSIVPMCVERSMWTFVSMLAVMKTRAAFVLLDEALPLQRMREIVTQTRARVLVSSKNCWGKASATGVQLVIKSSADAGWLENSNCSVQGRFDTFLSQGVRGTPADPLYIAFTSGSTGKPKGAVITHSGYASVACAHKDPMGLNQDSRMLHFASYSFDASNFEALTTFIAGGCLCIPSEEGRKNDLSTAITTFQVNTMFLTPTVSRLLTPSDIPTVKTMLLGGEPITDSDIAFWNSHLHLKIVYGPTECSAICCCLPDTTNADAGTIGFGTGARLWVVDPFDHHRLSPVGAIGELILEGPVIGNGYLNDTEKTAVVFVDRPNWHSGIIQESYDESFSWYRTGDLVQYRDDGLLKYVGRKDQQVKLHGQRFELAEVEINLRKIWKDAKDIVAAIIIPAGGKETLVSFVWLEPSANDRQTICKEIFASTHSAQFSTLAHKAQEQLYNLIPSYMVPALFIPLHSMPQRASGKIDKALLCSHAATFTRSELELYMGMGSEQREAETWAEKFIGELVQDVLLSEITPVPSDNFFRLGGDSVVAMKLVQRVRRAKMTLHISDIFQSPKLCDLASLIQQRYDHDRPASSSSSATSSPSSSPALTSSLESSCIDLIHVMPLSMVNTKVRDEVFEAIWSHSGMSPEEVEDIYPCTPLQEGLMSLSIGNPGTYIRHDRYLLPSGIDPDRVKDAWREVINVNPILRTRIYQPRTQEKALQIVLRTTAEWRTCEVENLQEYPINDIEKRRPMGFLDPLLRLTLINERKGDPNTPPKYLMEVTLHHAIYDSLSLPEIFSQVEASYRGESLQYCPFAPFIQQIERSLLSGKSYWSTQFDGATENTALFPPIPHTSYIPRPTENMEISMPVLPIHWKLGYTINIQLRASWAMTMFQYTSSNDVVFGVTVTGRNGDLEGLDQVTGPTFATIPIRAIRKDSETVEETLSSFQNQMIGAIPFEQYGLQNISSISKDAARACSFQTLLLIQSTNGNAKADPGEKVIFSSPEAKRLQEGSQADTYALTIECAPQVDSITVKAIFDSTLLPTHTVRRLLRLLSHVFCEMAQDTSRLLGEISMINKEDQDQIASWNSTLLETPSISDIELNHYPVCDLIKRQCDAHPTDLAVCAWDGNLTYRELDQQSATFASHLVRNFTVGPGAIVPLCFEKSIWTTVAILGVMRAGAAFVLLDPSSQPLQRMQDICKQVNATVITCSESCVPKVAQISDIASIVLDGDSLKAMRGSQHFDQEYFSTSAVHKNALYVVFTSGSTGQPKGIVIEHGGYATTALARQGDLGLHRGSRVLQFASYAFDVSIENTLDTLIAGGCVCVPSESQRKTDFVRIADEFQVTYADLTPSVARLLSPSDIPTVETMVLGGEAMASEDIHKWASKVRLVNAYGPAECAVTATVQHVEAAGTCGNADATNIGRAFPTAGTWVVDQLDHNKLLPIGITGELVIEGPLVGRGYLDCENEGSRSSSFLENAPAWRSHFSSSVGPMNSQMYLTGDLVQYDVDGSLKYLGRKDQQVKINGQRIELGEIESQVRIAFPSAIDVLVDLTATSQNTQRSLISFVCCTRTKGEAENCAESMLLPPSPEFRDNVAAAEAMLHEVLPRYMIPTIFIPVRSIPQTASAKADRRALCQAASALSLEQMESYMTPRNKSRAPSSVTEKKLQGLWAKVLGISPEKIKACDGFFRVGGNSILAMRLAGLAKLDGISLSVPDLFENKSLEALAIGLDASTHVDVEDAVPAFDWKLEAAIPSSLDEEVRLHRVNALTRLQRSNGGIEIILTGSTGHLGGEILRQLVTRADISCIHCVAVRRPDQLAIPKLSPYGNFDWRTLFDIKVKIYQGDLSFPRIGLSDEDEATILSNSRAIIHCGALVSFVRSYGLMRDTNVNSTKYLAGLAVKASMAFHFISTVGVNAVPGQDTAIIEETSAKDAQPPSDGAGGYIASKWVSEAYLEQISARYDIPVVIHRPSNVVGPNASKNDIINNLLTTCRRIDMAPKLRGWAGYFDLISAEAAASSILSSMDDSMKLEHEFHGAGGVKYRHESGGAVIPIDALKSVMEQTGGRQIQLVDLEEWTEVARRNAGTSDLVLEFLEMRKGKGVRMPLIRNNRMAWFAHGLSVGISSVLP</sequence>
<dbReference type="GO" id="GO:0016874">
    <property type="term" value="F:ligase activity"/>
    <property type="evidence" value="ECO:0007669"/>
    <property type="project" value="UniProtKB-KW"/>
</dbReference>
<dbReference type="InterPro" id="IPR013120">
    <property type="entry name" value="FAR_NAD-bd"/>
</dbReference>
<dbReference type="InterPro" id="IPR042099">
    <property type="entry name" value="ANL_N_sf"/>
</dbReference>
<keyword evidence="3" id="KW-0436">Ligase</keyword>
<evidence type="ECO:0000256" key="2">
    <source>
        <dbReference type="ARBA" id="ARBA00022553"/>
    </source>
</evidence>
<evidence type="ECO:0000256" key="5">
    <source>
        <dbReference type="SAM" id="MobiDB-lite"/>
    </source>
</evidence>
<dbReference type="Pfam" id="PF00668">
    <property type="entry name" value="Condensation"/>
    <property type="match status" value="2"/>
</dbReference>
<dbReference type="Pfam" id="PF07993">
    <property type="entry name" value="NAD_binding_4"/>
    <property type="match status" value="1"/>
</dbReference>
<name>A0AAD6MQV4_9EURO</name>
<dbReference type="FunFam" id="3.30.300.30:FF:000015">
    <property type="entry name" value="Nonribosomal peptide synthase SidD"/>
    <property type="match status" value="2"/>
</dbReference>
<dbReference type="GO" id="GO:0043041">
    <property type="term" value="P:amino acid activation for nonribosomal peptide biosynthetic process"/>
    <property type="evidence" value="ECO:0007669"/>
    <property type="project" value="TreeGrafter"/>
</dbReference>
<dbReference type="NCBIfam" id="TIGR01733">
    <property type="entry name" value="AA-adenyl-dom"/>
    <property type="match status" value="1"/>
</dbReference>
<feature type="compositionally biased region" description="Low complexity" evidence="5">
    <location>
        <begin position="1183"/>
        <end position="1199"/>
    </location>
</feature>
<keyword evidence="1" id="KW-0596">Phosphopantetheine</keyword>
<dbReference type="Gene3D" id="3.30.559.10">
    <property type="entry name" value="Chloramphenicol acetyltransferase-like domain"/>
    <property type="match status" value="2"/>
</dbReference>
<dbReference type="InterPro" id="IPR009081">
    <property type="entry name" value="PP-bd_ACP"/>
</dbReference>
<dbReference type="Pfam" id="PF00550">
    <property type="entry name" value="PP-binding"/>
    <property type="match status" value="2"/>
</dbReference>
<dbReference type="CDD" id="cd05918">
    <property type="entry name" value="A_NRPS_SidN3_like"/>
    <property type="match status" value="2"/>
</dbReference>
<dbReference type="FunFam" id="3.30.559.30:FF:000003">
    <property type="entry name" value="Nonribosomal peptide synthase SidD"/>
    <property type="match status" value="1"/>
</dbReference>
<reference evidence="7" key="2">
    <citation type="submission" date="2023-01" db="EMBL/GenBank/DDBJ databases">
        <authorList>
            <person name="Petersen C."/>
        </authorList>
    </citation>
    <scope>NUCLEOTIDE SEQUENCE</scope>
    <source>
        <strain evidence="7">IBT 17514</strain>
    </source>
</reference>
<dbReference type="PANTHER" id="PTHR45527">
    <property type="entry name" value="NONRIBOSOMAL PEPTIDE SYNTHETASE"/>
    <property type="match status" value="1"/>
</dbReference>
<dbReference type="InterPro" id="IPR036291">
    <property type="entry name" value="NAD(P)-bd_dom_sf"/>
</dbReference>
<feature type="domain" description="Carrier" evidence="6">
    <location>
        <begin position="2246"/>
        <end position="2322"/>
    </location>
</feature>
<dbReference type="InterPro" id="IPR006162">
    <property type="entry name" value="Ppantetheine_attach_site"/>
</dbReference>
<reference evidence="7" key="1">
    <citation type="journal article" date="2023" name="IMA Fungus">
        <title>Comparative genomic study of the Penicillium genus elucidates a diverse pangenome and 15 lateral gene transfer events.</title>
        <authorList>
            <person name="Petersen C."/>
            <person name="Sorensen T."/>
            <person name="Nielsen M.R."/>
            <person name="Sondergaard T.E."/>
            <person name="Sorensen J.L."/>
            <person name="Fitzpatrick D.A."/>
            <person name="Frisvad J.C."/>
            <person name="Nielsen K.L."/>
        </authorList>
    </citation>
    <scope>NUCLEOTIDE SEQUENCE</scope>
    <source>
        <strain evidence="7">IBT 17514</strain>
    </source>
</reference>
<dbReference type="Gene3D" id="3.30.300.30">
    <property type="match status" value="2"/>
</dbReference>